<keyword evidence="9" id="KW-1185">Reference proteome</keyword>
<evidence type="ECO:0000256" key="6">
    <source>
        <dbReference type="ARBA" id="ARBA00029995"/>
    </source>
</evidence>
<dbReference type="InterPro" id="IPR027267">
    <property type="entry name" value="AH/BAR_dom_sf"/>
</dbReference>
<name>A0AA43U1L5_9LECA</name>
<organism evidence="8 9">
    <name type="scientific">Ramalina farinacea</name>
    <dbReference type="NCBI Taxonomy" id="258253"/>
    <lineage>
        <taxon>Eukaryota</taxon>
        <taxon>Fungi</taxon>
        <taxon>Dikarya</taxon>
        <taxon>Ascomycota</taxon>
        <taxon>Pezizomycotina</taxon>
        <taxon>Lecanoromycetes</taxon>
        <taxon>OSLEUM clade</taxon>
        <taxon>Lecanoromycetidae</taxon>
        <taxon>Lecanorales</taxon>
        <taxon>Lecanorineae</taxon>
        <taxon>Ramalinaceae</taxon>
        <taxon>Ramalina</taxon>
    </lineage>
</organism>
<feature type="region of interest" description="Disordered" evidence="7">
    <location>
        <begin position="169"/>
        <end position="195"/>
    </location>
</feature>
<evidence type="ECO:0000256" key="5">
    <source>
        <dbReference type="ARBA" id="ARBA00022490"/>
    </source>
</evidence>
<evidence type="ECO:0000313" key="8">
    <source>
        <dbReference type="EMBL" id="MDI1492617.1"/>
    </source>
</evidence>
<keyword evidence="5" id="KW-0963">Cytoplasm</keyword>
<accession>A0AA43U1L5</accession>
<feature type="compositionally biased region" description="Low complexity" evidence="7">
    <location>
        <begin position="54"/>
        <end position="72"/>
    </location>
</feature>
<dbReference type="Proteomes" id="UP001161017">
    <property type="component" value="Unassembled WGS sequence"/>
</dbReference>
<dbReference type="GO" id="GO:0007032">
    <property type="term" value="P:endosome organization"/>
    <property type="evidence" value="ECO:0007669"/>
    <property type="project" value="TreeGrafter"/>
</dbReference>
<dbReference type="GO" id="GO:0031083">
    <property type="term" value="C:BLOC-1 complex"/>
    <property type="evidence" value="ECO:0007669"/>
    <property type="project" value="InterPro"/>
</dbReference>
<dbReference type="AlphaFoldDB" id="A0AA43U1L5"/>
<gene>
    <name evidence="8" type="ORF">OHK93_004399</name>
</gene>
<sequence length="195" mass="20751">MPSLPTTIADTQLGLTQAELHILRQHQQVALSAQPTPSHSHNPSLASTRGRGTARVSNSSSRAASNASSHAGGAGRLLLDASSLAALSTHFANLMGAIERKLDQFNAQSAASISAQQARASKSIAHADVELARVRQVLQTIDDLENEYDKIRNIRNIVKSFRGRVESLERRVDSKTSSKGRGGGSLSAGYASSRR</sequence>
<comment type="similarity">
    <text evidence="3">Belongs to the BLOC1S4 family.</text>
</comment>
<comment type="caution">
    <text evidence="8">The sequence shown here is derived from an EMBL/GenBank/DDBJ whole genome shotgun (WGS) entry which is preliminary data.</text>
</comment>
<reference evidence="8" key="1">
    <citation type="journal article" date="2023" name="Genome Biol. Evol.">
        <title>First Whole Genome Sequence and Flow Cytometry Genome Size Data for the Lichen-Forming Fungus Ramalina farinacea (Ascomycota).</title>
        <authorList>
            <person name="Llewellyn T."/>
            <person name="Mian S."/>
            <person name="Hill R."/>
            <person name="Leitch I.J."/>
            <person name="Gaya E."/>
        </authorList>
    </citation>
    <scope>NUCLEOTIDE SEQUENCE</scope>
    <source>
        <strain evidence="8">LIQ254RAFAR</strain>
    </source>
</reference>
<evidence type="ECO:0000313" key="9">
    <source>
        <dbReference type="Proteomes" id="UP001161017"/>
    </source>
</evidence>
<comment type="function">
    <text evidence="1">Component of the biogenesis of lysosome-related organelles complex-1 (BLOC-1), a complex that is involved in endosomal cargo sorting.</text>
</comment>
<evidence type="ECO:0000256" key="3">
    <source>
        <dbReference type="ARBA" id="ARBA00007289"/>
    </source>
</evidence>
<protein>
    <recommendedName>
        <fullName evidence="4">Biogenesis of lysosome-related organelles complex 1 subunit CNL1</fullName>
    </recommendedName>
    <alternativeName>
        <fullName evidence="6">CNO-like protein 1</fullName>
    </alternativeName>
</protein>
<comment type="subcellular location">
    <subcellularLocation>
        <location evidence="2">Cytoplasm</location>
    </subcellularLocation>
</comment>
<dbReference type="PANTHER" id="PTHR39145:SF1">
    <property type="entry name" value="BIOGENESIS OF LYSOSOME-RELATED ORGANELLES COMPLEX 1 SUBUNIT CNL1"/>
    <property type="match status" value="1"/>
</dbReference>
<dbReference type="InterPro" id="IPR034455">
    <property type="entry name" value="CNL1"/>
</dbReference>
<feature type="region of interest" description="Disordered" evidence="7">
    <location>
        <begin position="29"/>
        <end position="72"/>
    </location>
</feature>
<dbReference type="EMBL" id="JAPUFD010000020">
    <property type="protein sequence ID" value="MDI1492617.1"/>
    <property type="molecule type" value="Genomic_DNA"/>
</dbReference>
<evidence type="ECO:0000256" key="4">
    <source>
        <dbReference type="ARBA" id="ARBA00014971"/>
    </source>
</evidence>
<evidence type="ECO:0000256" key="1">
    <source>
        <dbReference type="ARBA" id="ARBA00003807"/>
    </source>
</evidence>
<feature type="compositionally biased region" description="Polar residues" evidence="7">
    <location>
        <begin position="29"/>
        <end position="47"/>
    </location>
</feature>
<evidence type="ECO:0000256" key="7">
    <source>
        <dbReference type="SAM" id="MobiDB-lite"/>
    </source>
</evidence>
<proteinExistence type="inferred from homology"/>
<dbReference type="GO" id="GO:0005737">
    <property type="term" value="C:cytoplasm"/>
    <property type="evidence" value="ECO:0007669"/>
    <property type="project" value="UniProtKB-SubCell"/>
</dbReference>
<evidence type="ECO:0000256" key="2">
    <source>
        <dbReference type="ARBA" id="ARBA00004496"/>
    </source>
</evidence>
<dbReference type="Gene3D" id="1.20.1270.60">
    <property type="entry name" value="Arfaptin homology (AH) domain/BAR domain"/>
    <property type="match status" value="1"/>
</dbReference>
<dbReference type="PANTHER" id="PTHR39145">
    <property type="entry name" value="BIOGENESIS OF LYSOSOME-RELATED ORGANELLES COMPLEX 1 SUBUNIT CNL1"/>
    <property type="match status" value="1"/>
</dbReference>